<keyword evidence="3 4" id="KW-0472">Membrane</keyword>
<dbReference type="InterPro" id="IPR036259">
    <property type="entry name" value="MFS_trans_sf"/>
</dbReference>
<dbReference type="RefSeq" id="WP_155174553.1">
    <property type="nucleotide sequence ID" value="NZ_BAAAFL010000002.1"/>
</dbReference>
<accession>A0ABW9RU78</accession>
<dbReference type="InterPro" id="IPR020846">
    <property type="entry name" value="MFS_dom"/>
</dbReference>
<evidence type="ECO:0000259" key="5">
    <source>
        <dbReference type="PROSITE" id="PS50850"/>
    </source>
</evidence>
<dbReference type="InterPro" id="IPR052714">
    <property type="entry name" value="MFS_Exporter"/>
</dbReference>
<dbReference type="SUPFAM" id="SSF103473">
    <property type="entry name" value="MFS general substrate transporter"/>
    <property type="match status" value="1"/>
</dbReference>
<keyword evidence="2 4" id="KW-1133">Transmembrane helix</keyword>
<name>A0ABW9RU78_9BACT</name>
<evidence type="ECO:0000256" key="1">
    <source>
        <dbReference type="ARBA" id="ARBA00022692"/>
    </source>
</evidence>
<protein>
    <submittedName>
        <fullName evidence="6">MFS transporter</fullName>
    </submittedName>
</protein>
<feature type="transmembrane region" description="Helical" evidence="4">
    <location>
        <begin position="82"/>
        <end position="109"/>
    </location>
</feature>
<dbReference type="EMBL" id="SMLW01000633">
    <property type="protein sequence ID" value="MTI27553.1"/>
    <property type="molecule type" value="Genomic_DNA"/>
</dbReference>
<dbReference type="Proteomes" id="UP000798808">
    <property type="component" value="Unassembled WGS sequence"/>
</dbReference>
<dbReference type="PANTHER" id="PTHR23531:SF1">
    <property type="entry name" value="QUINOLENE RESISTANCE PROTEIN NORA"/>
    <property type="match status" value="1"/>
</dbReference>
<feature type="transmembrane region" description="Helical" evidence="4">
    <location>
        <begin position="250"/>
        <end position="267"/>
    </location>
</feature>
<dbReference type="Pfam" id="PF07690">
    <property type="entry name" value="MFS_1"/>
    <property type="match status" value="2"/>
</dbReference>
<keyword evidence="7" id="KW-1185">Reference proteome</keyword>
<feature type="domain" description="Major facilitator superfamily (MFS) profile" evidence="5">
    <location>
        <begin position="17"/>
        <end position="393"/>
    </location>
</feature>
<dbReference type="CDD" id="cd17489">
    <property type="entry name" value="MFS_YfcJ_like"/>
    <property type="match status" value="1"/>
</dbReference>
<dbReference type="InterPro" id="IPR011701">
    <property type="entry name" value="MFS"/>
</dbReference>
<feature type="transmembrane region" description="Helical" evidence="4">
    <location>
        <begin position="307"/>
        <end position="326"/>
    </location>
</feature>
<feature type="transmembrane region" description="Helical" evidence="4">
    <location>
        <begin position="367"/>
        <end position="387"/>
    </location>
</feature>
<keyword evidence="1 4" id="KW-0812">Transmembrane</keyword>
<reference evidence="6 7" key="1">
    <citation type="submission" date="2019-02" db="EMBL/GenBank/DDBJ databases">
        <authorList>
            <person name="Goldberg S.R."/>
            <person name="Haltli B.A."/>
            <person name="Correa H."/>
            <person name="Russell K.G."/>
        </authorList>
    </citation>
    <scope>NUCLEOTIDE SEQUENCE [LARGE SCALE GENOMIC DNA]</scope>
    <source>
        <strain evidence="6 7">JCM 16186</strain>
    </source>
</reference>
<sequence length="397" mass="43589">MQAQAVNSPKERTYTLQFWLLCISSYLFFASFNMIIPELPDYLTSLGGEDYKGLIISLFTLTALISRPFSGKLTDRIGRIPVMIIGAAVCFVIGFVYPMITTVVGFFALRFIHGFSTGFKPTGTVAYVADIVPYQRRGEALGISGVFGTIGMASGPAIGSQIKLWYSMDVMFYTSSALAILSILVLIGMKETLAKPEKFRLEHLKINRNEIYDPSVIAPSIVMFFTVFSFGIVLTIVPDLSKHLGMENKGVFFTVFTVSSLLVRILAGKASDRYGRERVLLVATLLYAAGMFVVGIAGSVFMLLTGAVLFGLGTGMNSPTIFAWTADLCKDENRGKAMATVFIALEFGIMMGALLSGWIYANKAENFMITFWSGGFFAIIAFLFLMIKLARKQQTTN</sequence>
<dbReference type="PANTHER" id="PTHR23531">
    <property type="entry name" value="QUINOLENE RESISTANCE PROTEIN NORA"/>
    <property type="match status" value="1"/>
</dbReference>
<gene>
    <name evidence="6" type="ORF">E1163_21530</name>
</gene>
<feature type="transmembrane region" description="Helical" evidence="4">
    <location>
        <begin position="279"/>
        <end position="301"/>
    </location>
</feature>
<evidence type="ECO:0000256" key="3">
    <source>
        <dbReference type="ARBA" id="ARBA00023136"/>
    </source>
</evidence>
<evidence type="ECO:0000313" key="6">
    <source>
        <dbReference type="EMBL" id="MTI27553.1"/>
    </source>
</evidence>
<feature type="transmembrane region" description="Helical" evidence="4">
    <location>
        <begin position="170"/>
        <end position="190"/>
    </location>
</feature>
<dbReference type="Gene3D" id="1.20.1250.20">
    <property type="entry name" value="MFS general substrate transporter like domains"/>
    <property type="match status" value="2"/>
</dbReference>
<organism evidence="6 7">
    <name type="scientific">Fulvivirga kasyanovii</name>
    <dbReference type="NCBI Taxonomy" id="396812"/>
    <lineage>
        <taxon>Bacteria</taxon>
        <taxon>Pseudomonadati</taxon>
        <taxon>Bacteroidota</taxon>
        <taxon>Cytophagia</taxon>
        <taxon>Cytophagales</taxon>
        <taxon>Fulvivirgaceae</taxon>
        <taxon>Fulvivirga</taxon>
    </lineage>
</organism>
<comment type="caution">
    <text evidence="6">The sequence shown here is derived from an EMBL/GenBank/DDBJ whole genome shotgun (WGS) entry which is preliminary data.</text>
</comment>
<feature type="transmembrane region" description="Helical" evidence="4">
    <location>
        <begin position="18"/>
        <end position="36"/>
    </location>
</feature>
<dbReference type="PROSITE" id="PS50850">
    <property type="entry name" value="MFS"/>
    <property type="match status" value="1"/>
</dbReference>
<evidence type="ECO:0000313" key="7">
    <source>
        <dbReference type="Proteomes" id="UP000798808"/>
    </source>
</evidence>
<feature type="transmembrane region" description="Helical" evidence="4">
    <location>
        <begin position="211"/>
        <end position="238"/>
    </location>
</feature>
<proteinExistence type="predicted"/>
<evidence type="ECO:0000256" key="2">
    <source>
        <dbReference type="ARBA" id="ARBA00022989"/>
    </source>
</evidence>
<feature type="transmembrane region" description="Helical" evidence="4">
    <location>
        <begin position="338"/>
        <end position="361"/>
    </location>
</feature>
<feature type="transmembrane region" description="Helical" evidence="4">
    <location>
        <begin position="51"/>
        <end position="70"/>
    </location>
</feature>
<evidence type="ECO:0000256" key="4">
    <source>
        <dbReference type="SAM" id="Phobius"/>
    </source>
</evidence>